<protein>
    <recommendedName>
        <fullName evidence="2">Ice-binding protein C-terminal domain-containing protein</fullName>
    </recommendedName>
</protein>
<dbReference type="STRING" id="1940790.L21SP3_01692"/>
<dbReference type="RefSeq" id="WP_161488157.1">
    <property type="nucleotide sequence ID" value="NZ_CP019633.1"/>
</dbReference>
<evidence type="ECO:0000259" key="2">
    <source>
        <dbReference type="Pfam" id="PF07589"/>
    </source>
</evidence>
<accession>A0A1Q2HR26</accession>
<gene>
    <name evidence="3" type="ORF">L21SP3_01692</name>
</gene>
<reference evidence="4" key="1">
    <citation type="submission" date="2017-02" db="EMBL/GenBank/DDBJ databases">
        <title>Comparative genomics and description of representatives of a novel lineage of planctomycetes thriving in anoxic sediments.</title>
        <authorList>
            <person name="Spring S."/>
            <person name="Bunk B."/>
            <person name="Sproer C."/>
            <person name="Klenk H.-P."/>
        </authorList>
    </citation>
    <scope>NUCLEOTIDE SEQUENCE [LARGE SCALE GENOMIC DNA]</scope>
    <source>
        <strain evidence="4">L21-RPul-D3</strain>
    </source>
</reference>
<dbReference type="InterPro" id="IPR013424">
    <property type="entry name" value="Ice-binding_C"/>
</dbReference>
<feature type="signal peptide" evidence="1">
    <location>
        <begin position="1"/>
        <end position="20"/>
    </location>
</feature>
<dbReference type="OrthoDB" id="286482at2"/>
<dbReference type="Proteomes" id="UP000188273">
    <property type="component" value="Chromosome"/>
</dbReference>
<dbReference type="NCBIfam" id="TIGR02595">
    <property type="entry name" value="PEP_CTERM"/>
    <property type="match status" value="1"/>
</dbReference>
<organism evidence="3 4">
    <name type="scientific">Sedimentisphaera cyanobacteriorum</name>
    <dbReference type="NCBI Taxonomy" id="1940790"/>
    <lineage>
        <taxon>Bacteria</taxon>
        <taxon>Pseudomonadati</taxon>
        <taxon>Planctomycetota</taxon>
        <taxon>Phycisphaerae</taxon>
        <taxon>Sedimentisphaerales</taxon>
        <taxon>Sedimentisphaeraceae</taxon>
        <taxon>Sedimentisphaera</taxon>
    </lineage>
</organism>
<name>A0A1Q2HR26_9BACT</name>
<dbReference type="AlphaFoldDB" id="A0A1Q2HR26"/>
<feature type="chain" id="PRO_5012365663" description="Ice-binding protein C-terminal domain-containing protein" evidence="1">
    <location>
        <begin position="21"/>
        <end position="210"/>
    </location>
</feature>
<keyword evidence="4" id="KW-1185">Reference proteome</keyword>
<dbReference type="EMBL" id="CP019633">
    <property type="protein sequence ID" value="AQQ09872.1"/>
    <property type="molecule type" value="Genomic_DNA"/>
</dbReference>
<dbReference type="KEGG" id="pbu:L21SP3_01692"/>
<dbReference type="Pfam" id="PF07589">
    <property type="entry name" value="PEP-CTERM"/>
    <property type="match status" value="1"/>
</dbReference>
<evidence type="ECO:0000313" key="4">
    <source>
        <dbReference type="Proteomes" id="UP000188273"/>
    </source>
</evidence>
<keyword evidence="1" id="KW-0732">Signal</keyword>
<feature type="domain" description="Ice-binding protein C-terminal" evidence="2">
    <location>
        <begin position="188"/>
        <end position="207"/>
    </location>
</feature>
<sequence length="210" mass="22758" precursor="true">MKKLICLAVISCCFVTPAIATPYYFESGSGKDVWVDVEGWAGSGANESILVVDWNIYSGPYQTESHAFGYRWDGTAYVSDMLDALHDDGVFTVSSGYGGAFLNDIVYNDGVDNHTHADQIGSWNLASTDDPYAQWGAMSGGWTTLGDWEANQAGYDQELLADGQLEGINAIDWFGGNPNAYFLDVPIVPEPATLALLGMGGLLLRRKRHA</sequence>
<evidence type="ECO:0000256" key="1">
    <source>
        <dbReference type="SAM" id="SignalP"/>
    </source>
</evidence>
<evidence type="ECO:0000313" key="3">
    <source>
        <dbReference type="EMBL" id="AQQ09872.1"/>
    </source>
</evidence>
<proteinExistence type="predicted"/>